<accession>A0ABY8PNV0</accession>
<dbReference type="InterPro" id="IPR027396">
    <property type="entry name" value="DsrEFH-like"/>
</dbReference>
<evidence type="ECO:0000313" key="1">
    <source>
        <dbReference type="EMBL" id="WGS64321.1"/>
    </source>
</evidence>
<dbReference type="Gene3D" id="3.40.1260.10">
    <property type="entry name" value="DsrEFH-like"/>
    <property type="match status" value="1"/>
</dbReference>
<sequence>MGKKVLFVVYQSPVGSIWVNEGFRTTFGMYGEDIEPAVLLMEGASVALSKNTSPESLGLLPIRIVQRFIKRYETPVYGIKEDIEKYRVKNIDKNFNAEIINKDSLTDFSHQFDYVIFM</sequence>
<dbReference type="Proteomes" id="UP001232493">
    <property type="component" value="Chromosome"/>
</dbReference>
<dbReference type="RefSeq" id="WP_280997889.1">
    <property type="nucleotide sequence ID" value="NZ_CP069362.1"/>
</dbReference>
<proteinExistence type="predicted"/>
<dbReference type="InterPro" id="IPR017462">
    <property type="entry name" value="Sulphur_relay_TusC/DsrF"/>
</dbReference>
<evidence type="ECO:0000313" key="2">
    <source>
        <dbReference type="Proteomes" id="UP001232493"/>
    </source>
</evidence>
<reference evidence="1 2" key="1">
    <citation type="submission" date="2021-02" db="EMBL/GenBank/DDBJ databases">
        <title>Characterization of Marinitoga sp. nov. str. BP5-C20A.</title>
        <authorList>
            <person name="Erauso G."/>
            <person name="Postec A."/>
        </authorList>
    </citation>
    <scope>NUCLEOTIDE SEQUENCE [LARGE SCALE GENOMIC DNA]</scope>
    <source>
        <strain evidence="1 2">BP5-C20A</strain>
    </source>
</reference>
<organism evidence="1 2">
    <name type="scientific">Marinitoga aeolica</name>
    <dbReference type="NCBI Taxonomy" id="2809031"/>
    <lineage>
        <taxon>Bacteria</taxon>
        <taxon>Thermotogati</taxon>
        <taxon>Thermotogota</taxon>
        <taxon>Thermotogae</taxon>
        <taxon>Petrotogales</taxon>
        <taxon>Petrotogaceae</taxon>
        <taxon>Marinitoga</taxon>
    </lineage>
</organism>
<dbReference type="PANTHER" id="PTHR38780">
    <property type="entry name" value="PROTEIN TUSC"/>
    <property type="match status" value="1"/>
</dbReference>
<dbReference type="PANTHER" id="PTHR38780:SF1">
    <property type="entry name" value="PROTEIN TUSC"/>
    <property type="match status" value="1"/>
</dbReference>
<keyword evidence="2" id="KW-1185">Reference proteome</keyword>
<dbReference type="EMBL" id="CP069362">
    <property type="protein sequence ID" value="WGS64321.1"/>
    <property type="molecule type" value="Genomic_DNA"/>
</dbReference>
<protein>
    <submittedName>
        <fullName evidence="1">Intracellular sulfur oxidation protein</fullName>
    </submittedName>
</protein>
<name>A0ABY8PNV0_9BACT</name>
<dbReference type="SUPFAM" id="SSF75169">
    <property type="entry name" value="DsrEFH-like"/>
    <property type="match status" value="1"/>
</dbReference>
<gene>
    <name evidence="1" type="ORF">JRV97_08055</name>
</gene>